<evidence type="ECO:0000313" key="7">
    <source>
        <dbReference type="Proteomes" id="UP000016638"/>
    </source>
</evidence>
<dbReference type="eggNOG" id="COG1131">
    <property type="taxonomic scope" value="Bacteria"/>
</dbReference>
<dbReference type="PANTHER" id="PTHR43335:SF4">
    <property type="entry name" value="ABC TRANSPORTER, ATP-BINDING PROTEIN"/>
    <property type="match status" value="1"/>
</dbReference>
<proteinExistence type="inferred from homology"/>
<dbReference type="Pfam" id="PF00005">
    <property type="entry name" value="ABC_tran"/>
    <property type="match status" value="1"/>
</dbReference>
<dbReference type="GO" id="GO:0016887">
    <property type="term" value="F:ATP hydrolysis activity"/>
    <property type="evidence" value="ECO:0007669"/>
    <property type="project" value="InterPro"/>
</dbReference>
<dbReference type="CDD" id="cd03268">
    <property type="entry name" value="ABC_BcrA_bacitracin_resist"/>
    <property type="match status" value="1"/>
</dbReference>
<accession>U2UX95</accession>
<dbReference type="EMBL" id="AWEZ01000054">
    <property type="protein sequence ID" value="ERL07717.1"/>
    <property type="molecule type" value="Genomic_DNA"/>
</dbReference>
<keyword evidence="7" id="KW-1185">Reference proteome</keyword>
<evidence type="ECO:0000259" key="5">
    <source>
        <dbReference type="PROSITE" id="PS50893"/>
    </source>
</evidence>
<comment type="similarity">
    <text evidence="1">Belongs to the ABC transporter superfamily.</text>
</comment>
<dbReference type="Gene3D" id="3.40.50.300">
    <property type="entry name" value="P-loop containing nucleotide triphosphate hydrolases"/>
    <property type="match status" value="1"/>
</dbReference>
<dbReference type="SUPFAM" id="SSF52540">
    <property type="entry name" value="P-loop containing nucleoside triphosphate hydrolases"/>
    <property type="match status" value="1"/>
</dbReference>
<organism evidence="6 7">
    <name type="scientific">Olsenella profusa F0195</name>
    <dbReference type="NCBI Taxonomy" id="1125712"/>
    <lineage>
        <taxon>Bacteria</taxon>
        <taxon>Bacillati</taxon>
        <taxon>Actinomycetota</taxon>
        <taxon>Coriobacteriia</taxon>
        <taxon>Coriobacteriales</taxon>
        <taxon>Atopobiaceae</taxon>
        <taxon>Olsenella</taxon>
    </lineage>
</organism>
<evidence type="ECO:0000256" key="3">
    <source>
        <dbReference type="ARBA" id="ARBA00022741"/>
    </source>
</evidence>
<feature type="domain" description="ABC transporter" evidence="5">
    <location>
        <begin position="6"/>
        <end position="234"/>
    </location>
</feature>
<comment type="caution">
    <text evidence="6">The sequence shown here is derived from an EMBL/GenBank/DDBJ whole genome shotgun (WGS) entry which is preliminary data.</text>
</comment>
<evidence type="ECO:0000256" key="4">
    <source>
        <dbReference type="ARBA" id="ARBA00022840"/>
    </source>
</evidence>
<dbReference type="PANTHER" id="PTHR43335">
    <property type="entry name" value="ABC TRANSPORTER, ATP-BINDING PROTEIN"/>
    <property type="match status" value="1"/>
</dbReference>
<dbReference type="OrthoDB" id="3177347at2"/>
<dbReference type="InterPro" id="IPR003593">
    <property type="entry name" value="AAA+_ATPase"/>
</dbReference>
<keyword evidence="2" id="KW-0813">Transport</keyword>
<dbReference type="SMART" id="SM00382">
    <property type="entry name" value="AAA"/>
    <property type="match status" value="1"/>
</dbReference>
<dbReference type="GO" id="GO:0005524">
    <property type="term" value="F:ATP binding"/>
    <property type="evidence" value="ECO:0007669"/>
    <property type="project" value="UniProtKB-KW"/>
</dbReference>
<evidence type="ECO:0000256" key="1">
    <source>
        <dbReference type="ARBA" id="ARBA00005417"/>
    </source>
</evidence>
<dbReference type="RefSeq" id="WP_021726462.1">
    <property type="nucleotide sequence ID" value="NZ_AWEZ01000054.1"/>
</dbReference>
<keyword evidence="3" id="KW-0547">Nucleotide-binding</keyword>
<dbReference type="AlphaFoldDB" id="U2UX95"/>
<dbReference type="Proteomes" id="UP000016638">
    <property type="component" value="Unassembled WGS sequence"/>
</dbReference>
<dbReference type="InterPro" id="IPR017871">
    <property type="entry name" value="ABC_transporter-like_CS"/>
</dbReference>
<dbReference type="InterPro" id="IPR003439">
    <property type="entry name" value="ABC_transporter-like_ATP-bd"/>
</dbReference>
<evidence type="ECO:0000313" key="6">
    <source>
        <dbReference type="EMBL" id="ERL07717.1"/>
    </source>
</evidence>
<protein>
    <submittedName>
        <fullName evidence="6">Putative bacitracin ABC transporter, ATP-binding protein BcrA</fullName>
    </submittedName>
</protein>
<dbReference type="PROSITE" id="PS50893">
    <property type="entry name" value="ABC_TRANSPORTER_2"/>
    <property type="match status" value="1"/>
</dbReference>
<dbReference type="STRING" id="1125712.HMPREF1316_2326"/>
<name>U2UX95_9ACTN</name>
<keyword evidence="4 6" id="KW-0067">ATP-binding</keyword>
<sequence>MAALAIATSALTKSYGGVRVVDDVGLRVPEGAVYGFLGPNGAGKSTTMKMLLGLVRPTSGEVDVLGERMGRQNRLQVLAHVGSLIESPSCYKHLTARENLDIVRRLKGLPPSSIDEALETVGLADTGKKLAGQFSLGMKQRLGLAAALLGNPRLVLLDEPTNGLDPEGIHEMRVLIRSLPQARDTTVLVSSHLLSEVEQMADHVGIISQGQMVWQGALKDLRARARRRLAFRTTEDARAATLLGASEQDGWLVAPFADDATVARSSLALARAGIGVMRIEERSESIEDIFLALTEGRGL</sequence>
<evidence type="ECO:0000256" key="2">
    <source>
        <dbReference type="ARBA" id="ARBA00022448"/>
    </source>
</evidence>
<gene>
    <name evidence="6" type="ORF">HMPREF1316_2326</name>
</gene>
<dbReference type="InterPro" id="IPR027417">
    <property type="entry name" value="P-loop_NTPase"/>
</dbReference>
<dbReference type="PROSITE" id="PS00211">
    <property type="entry name" value="ABC_TRANSPORTER_1"/>
    <property type="match status" value="1"/>
</dbReference>
<reference evidence="6 7" key="1">
    <citation type="submission" date="2013-08" db="EMBL/GenBank/DDBJ databases">
        <authorList>
            <person name="Durkin A.S."/>
            <person name="Haft D.R."/>
            <person name="McCorrison J."/>
            <person name="Torralba M."/>
            <person name="Gillis M."/>
            <person name="Haft D.H."/>
            <person name="Methe B."/>
            <person name="Sutton G."/>
            <person name="Nelson K.E."/>
        </authorList>
    </citation>
    <scope>NUCLEOTIDE SEQUENCE [LARGE SCALE GENOMIC DNA]</scope>
    <source>
        <strain evidence="6 7">F0195</strain>
    </source>
</reference>
<dbReference type="PATRIC" id="fig|1125712.3.peg.1562"/>